<dbReference type="RefSeq" id="XP_004396950.1">
    <property type="nucleotide sequence ID" value="XM_004396893.1"/>
</dbReference>
<name>A0A9B0GBP6_ODORO</name>
<proteinExistence type="predicted"/>
<organism evidence="1 2">
    <name type="scientific">Odobenus rosmarus divergens</name>
    <name type="common">Pacific walrus</name>
    <dbReference type="NCBI Taxonomy" id="9708"/>
    <lineage>
        <taxon>Eukaryota</taxon>
        <taxon>Metazoa</taxon>
        <taxon>Chordata</taxon>
        <taxon>Craniata</taxon>
        <taxon>Vertebrata</taxon>
        <taxon>Euteleostomi</taxon>
        <taxon>Mammalia</taxon>
        <taxon>Eutheria</taxon>
        <taxon>Laurasiatheria</taxon>
        <taxon>Carnivora</taxon>
        <taxon>Caniformia</taxon>
        <taxon>Pinnipedia</taxon>
        <taxon>Odobenidae</taxon>
        <taxon>Odobenus</taxon>
    </lineage>
</organism>
<protein>
    <submittedName>
        <fullName evidence="2">Uncharacterized protein LOC101366564</fullName>
    </submittedName>
</protein>
<gene>
    <name evidence="2" type="primary">LOC101366564</name>
</gene>
<sequence length="258" mass="29180">MALGDFLPRWGGVKDQAWEWGRQKRKEQCGKDKQLTWRLLFHQAEGTGEKRHIQRPDGSHRHERPELSGPCLCLLPSKAEEFRFPSDTVLPSAECQPSLNMCLSGLEAREVAKSLLPLRTCATWHEIVEEEAKSRNVFLSPWPLRTPHGAGDRYGRLQDGTTGLARCGVQALSINCALVWLLLPLDPSAAFPLPRVGEGGWAWRAPSHSSRAESRGVHRRFVAAHLPYKPLGWLLEKLKAWWRMMVADTHCKAGWKLD</sequence>
<evidence type="ECO:0000313" key="2">
    <source>
        <dbReference type="RefSeq" id="XP_004396950.1"/>
    </source>
</evidence>
<dbReference type="Proteomes" id="UP000245340">
    <property type="component" value="Unplaced"/>
</dbReference>
<evidence type="ECO:0000313" key="1">
    <source>
        <dbReference type="Proteomes" id="UP000245340"/>
    </source>
</evidence>
<dbReference type="AlphaFoldDB" id="A0A9B0GBP6"/>
<keyword evidence="1" id="KW-1185">Reference proteome</keyword>
<reference evidence="2" key="1">
    <citation type="submission" date="2025-08" db="UniProtKB">
        <authorList>
            <consortium name="RefSeq"/>
        </authorList>
    </citation>
    <scope>IDENTIFICATION</scope>
</reference>
<accession>A0A9B0GBP6</accession>